<dbReference type="EMBL" id="JAMDMX010000148">
    <property type="protein sequence ID" value="MCY9697534.1"/>
    <property type="molecule type" value="Genomic_DNA"/>
</dbReference>
<gene>
    <name evidence="3" type="ORF">M5X19_32455</name>
</gene>
<feature type="compositionally biased region" description="Acidic residues" evidence="1">
    <location>
        <begin position="160"/>
        <end position="169"/>
    </location>
</feature>
<organism evidence="3 4">
    <name type="scientific">Paenibacillus alginolyticus</name>
    <dbReference type="NCBI Taxonomy" id="59839"/>
    <lineage>
        <taxon>Bacteria</taxon>
        <taxon>Bacillati</taxon>
        <taxon>Bacillota</taxon>
        <taxon>Bacilli</taxon>
        <taxon>Bacillales</taxon>
        <taxon>Paenibacillaceae</taxon>
        <taxon>Paenibacillus</taxon>
    </lineage>
</organism>
<name>A0ABT4GMV6_9BACL</name>
<comment type="caution">
    <text evidence="3">The sequence shown here is derived from an EMBL/GenBank/DDBJ whole genome shotgun (WGS) entry which is preliminary data.</text>
</comment>
<reference evidence="3 4" key="1">
    <citation type="submission" date="2022-05" db="EMBL/GenBank/DDBJ databases">
        <title>Genome Sequencing of Bee-Associated Microbes.</title>
        <authorList>
            <person name="Dunlap C."/>
        </authorList>
    </citation>
    <scope>NUCLEOTIDE SEQUENCE [LARGE SCALE GENOMIC DNA]</scope>
    <source>
        <strain evidence="3 4">NRRL B-14421</strain>
    </source>
</reference>
<feature type="region of interest" description="Disordered" evidence="1">
    <location>
        <begin position="60"/>
        <end position="79"/>
    </location>
</feature>
<dbReference type="Gene3D" id="3.10.450.40">
    <property type="match status" value="1"/>
</dbReference>
<accession>A0ABT4GMV6</accession>
<feature type="region of interest" description="Disordered" evidence="1">
    <location>
        <begin position="144"/>
        <end position="169"/>
    </location>
</feature>
<protein>
    <submittedName>
        <fullName evidence="3">PepSY domain-containing protein</fullName>
    </submittedName>
</protein>
<evidence type="ECO:0000259" key="2">
    <source>
        <dbReference type="Pfam" id="PF03413"/>
    </source>
</evidence>
<dbReference type="Pfam" id="PF03413">
    <property type="entry name" value="PepSY"/>
    <property type="match status" value="1"/>
</dbReference>
<evidence type="ECO:0000313" key="4">
    <source>
        <dbReference type="Proteomes" id="UP001527099"/>
    </source>
</evidence>
<feature type="domain" description="PepSY" evidence="2">
    <location>
        <begin position="94"/>
        <end position="152"/>
    </location>
</feature>
<sequence length="169" mass="17845">MKSISKKIIVGTVAASLVLGSGVVGLLHSTAFANTVGTSTPLMTPSQVTNTENDKEVAGSAEQQDQEVADDAAGQDQEVADDVEQANLQKQATITKEQSAAIAIGQVQGNVKDVQLEDENGVVVYNVQIQDSKGLLFEVKVDAKTGKITKQEQDNAEQNGQDDTETNDD</sequence>
<dbReference type="Proteomes" id="UP001527099">
    <property type="component" value="Unassembled WGS sequence"/>
</dbReference>
<evidence type="ECO:0000313" key="3">
    <source>
        <dbReference type="EMBL" id="MCY9697534.1"/>
    </source>
</evidence>
<dbReference type="InterPro" id="IPR025711">
    <property type="entry name" value="PepSY"/>
</dbReference>
<feature type="compositionally biased region" description="Basic and acidic residues" evidence="1">
    <location>
        <begin position="144"/>
        <end position="153"/>
    </location>
</feature>
<keyword evidence="4" id="KW-1185">Reference proteome</keyword>
<proteinExistence type="predicted"/>
<evidence type="ECO:0000256" key="1">
    <source>
        <dbReference type="SAM" id="MobiDB-lite"/>
    </source>
</evidence>
<dbReference type="RefSeq" id="WP_268618220.1">
    <property type="nucleotide sequence ID" value="NZ_JAMDMX010000148.1"/>
</dbReference>